<name>G8R5Q0_OWEHD</name>
<dbReference type="InterPro" id="IPR026001">
    <property type="entry name" value="Abi-like_C"/>
</dbReference>
<dbReference type="AlphaFoldDB" id="G8R5Q0"/>
<evidence type="ECO:0000259" key="1">
    <source>
        <dbReference type="Pfam" id="PF14355"/>
    </source>
</evidence>
<evidence type="ECO:0000313" key="2">
    <source>
        <dbReference type="EMBL" id="AEV34366.1"/>
    </source>
</evidence>
<organism evidence="2 3">
    <name type="scientific">Owenweeksia hongkongensis (strain DSM 17368 / CIP 108786 / JCM 12287 / NRRL B-23963 / UST20020801)</name>
    <dbReference type="NCBI Taxonomy" id="926562"/>
    <lineage>
        <taxon>Bacteria</taxon>
        <taxon>Pseudomonadati</taxon>
        <taxon>Bacteroidota</taxon>
        <taxon>Flavobacteriia</taxon>
        <taxon>Flavobacteriales</taxon>
        <taxon>Owenweeksiaceae</taxon>
        <taxon>Owenweeksia</taxon>
    </lineage>
</organism>
<evidence type="ECO:0000313" key="3">
    <source>
        <dbReference type="Proteomes" id="UP000005631"/>
    </source>
</evidence>
<dbReference type="EMBL" id="CP003156">
    <property type="protein sequence ID" value="AEV34366.1"/>
    <property type="molecule type" value="Genomic_DNA"/>
</dbReference>
<protein>
    <recommendedName>
        <fullName evidence="1">Abortive infection protein-like C-terminal domain-containing protein</fullName>
    </recommendedName>
</protein>
<proteinExistence type="predicted"/>
<dbReference type="OrthoDB" id="6121546at2"/>
<sequence>MKVSEKTITFLAEAISGDMPLLSYKKGYEIVNFFNQFGSTDEYPFSKTYSRKTYTESKLREYNGQTSFAQILEVALDPREFIASFTSLEEVLESFNLYLEYDGYKIIKRGKFCKVVSLTEGLVKSESTKALDVQFVQEQIEKCKQKIDSEDFSGAITNARSLAEAVMIEIVADAEGVEVKNDGKLDNLYRRAKKALKLNHDRSTLPDEAIQIISGLDSITSGLAGLSNNIGDRHANKYRTRKHHARLAVNATLTLVDFLLDVKEFQNNQAPKTNQP</sequence>
<dbReference type="Pfam" id="PF14355">
    <property type="entry name" value="Abi_C"/>
    <property type="match status" value="1"/>
</dbReference>
<feature type="domain" description="Abortive infection protein-like C-terminal" evidence="1">
    <location>
        <begin position="187"/>
        <end position="261"/>
    </location>
</feature>
<dbReference type="eggNOG" id="COG1502">
    <property type="taxonomic scope" value="Bacteria"/>
</dbReference>
<dbReference type="Proteomes" id="UP000005631">
    <property type="component" value="Chromosome"/>
</dbReference>
<dbReference type="STRING" id="926562.Oweho_3417"/>
<dbReference type="HOGENOM" id="CLU_862439_0_0_10"/>
<accession>G8R5Q0</accession>
<keyword evidence="3" id="KW-1185">Reference proteome</keyword>
<gene>
    <name evidence="2" type="ordered locus">Oweho_3417</name>
</gene>
<dbReference type="KEGG" id="oho:Oweho_3417"/>
<dbReference type="RefSeq" id="WP_014203713.1">
    <property type="nucleotide sequence ID" value="NC_016599.1"/>
</dbReference>
<reference evidence="2 3" key="1">
    <citation type="journal article" date="2012" name="Stand. Genomic Sci.">
        <title>Genome sequence of the orange-pigmented seawater bacterium Owenweeksia hongkongensis type strain (UST20020801(T)).</title>
        <authorList>
            <person name="Riedel T."/>
            <person name="Held B."/>
            <person name="Nolan M."/>
            <person name="Lucas S."/>
            <person name="Lapidus A."/>
            <person name="Tice H."/>
            <person name="Del Rio T.G."/>
            <person name="Cheng J.F."/>
            <person name="Han C."/>
            <person name="Tapia R."/>
            <person name="Goodwin L.A."/>
            <person name="Pitluck S."/>
            <person name="Liolios K."/>
            <person name="Mavromatis K."/>
            <person name="Pagani I."/>
            <person name="Ivanova N."/>
            <person name="Mikhailova N."/>
            <person name="Pati A."/>
            <person name="Chen A."/>
            <person name="Palaniappan K."/>
            <person name="Rohde M."/>
            <person name="Tindall B.J."/>
            <person name="Detter J.C."/>
            <person name="Goker M."/>
            <person name="Woyke T."/>
            <person name="Bristow J."/>
            <person name="Eisen J.A."/>
            <person name="Markowitz V."/>
            <person name="Hugenholtz P."/>
            <person name="Klenk H.P."/>
            <person name="Kyrpides N.C."/>
        </authorList>
    </citation>
    <scope>NUCLEOTIDE SEQUENCE</scope>
    <source>
        <strain evidence="3">DSM 17368 / JCM 12287 / NRRL B-23963</strain>
    </source>
</reference>